<reference evidence="1" key="1">
    <citation type="submission" date="2021-05" db="EMBL/GenBank/DDBJ databases">
        <title>Whole genome sequence of Curtobacterium flaccumfaciens pv. flaccumfaciens strain CFBP 3417.</title>
        <authorList>
            <person name="Osdaghi E."/>
            <person name="Taghouti G."/>
            <person name="Portier P."/>
            <person name="Fazliarab A."/>
            <person name="Taghavi S.M."/>
            <person name="Briand M."/>
            <person name="Le-Saux M."/>
            <person name="Jacques M.-A."/>
        </authorList>
    </citation>
    <scope>NUCLEOTIDE SEQUENCE</scope>
    <source>
        <strain evidence="1">CFBP 3417</strain>
    </source>
</reference>
<evidence type="ECO:0000313" key="1">
    <source>
        <dbReference type="EMBL" id="MBT1540397.1"/>
    </source>
</evidence>
<dbReference type="Proteomes" id="UP000709437">
    <property type="component" value="Unassembled WGS sequence"/>
</dbReference>
<dbReference type="RefSeq" id="WP_017888566.1">
    <property type="nucleotide sequence ID" value="NZ_JAHEWX010000001.1"/>
</dbReference>
<dbReference type="GeneID" id="99624246"/>
<accession>A0A9Q2ZNN6</accession>
<dbReference type="InterPro" id="IPR009057">
    <property type="entry name" value="Homeodomain-like_sf"/>
</dbReference>
<sequence length="193" mass="20925">MPRKPDPTRKPAILEKVVDHFVETKIEDVTVRGLGRVLGTSAYPVVYHFGSRDALIDSVVEHLAANRPATALDPASDVDALADHLVATFGGLDDPHRALAARLTFELGSVESLDGRDRQRRAHRCHVAAIRAWCREHGADPVLAERAAQRTVMAARGAQWSALVDRAQTDVDAALRRIAHDLAAGAPGRDAVR</sequence>
<protein>
    <submittedName>
        <fullName evidence="1">TetR/AcrR family transcriptional regulator</fullName>
    </submittedName>
</protein>
<name>A0A9Q2ZNN6_9MICO</name>
<dbReference type="EMBL" id="JAHEWX010000001">
    <property type="protein sequence ID" value="MBT1540397.1"/>
    <property type="molecule type" value="Genomic_DNA"/>
</dbReference>
<proteinExistence type="predicted"/>
<comment type="caution">
    <text evidence="1">The sequence shown here is derived from an EMBL/GenBank/DDBJ whole genome shotgun (WGS) entry which is preliminary data.</text>
</comment>
<dbReference type="AlphaFoldDB" id="A0A9Q2ZNN6"/>
<evidence type="ECO:0000313" key="2">
    <source>
        <dbReference type="Proteomes" id="UP000709437"/>
    </source>
</evidence>
<organism evidence="1 2">
    <name type="scientific">Curtobacterium flaccumfaciens pv. flaccumfaciens</name>
    <dbReference type="NCBI Taxonomy" id="138532"/>
    <lineage>
        <taxon>Bacteria</taxon>
        <taxon>Bacillati</taxon>
        <taxon>Actinomycetota</taxon>
        <taxon>Actinomycetes</taxon>
        <taxon>Micrococcales</taxon>
        <taxon>Microbacteriaceae</taxon>
        <taxon>Curtobacterium</taxon>
    </lineage>
</organism>
<dbReference type="Gene3D" id="1.10.357.10">
    <property type="entry name" value="Tetracycline Repressor, domain 2"/>
    <property type="match status" value="1"/>
</dbReference>
<dbReference type="SUPFAM" id="SSF46689">
    <property type="entry name" value="Homeodomain-like"/>
    <property type="match status" value="1"/>
</dbReference>
<gene>
    <name evidence="1" type="ORF">KK103_01370</name>
</gene>